<keyword evidence="7" id="KW-0862">Zinc</keyword>
<evidence type="ECO:0000256" key="6">
    <source>
        <dbReference type="ARBA" id="ARBA00022771"/>
    </source>
</evidence>
<name>A0AAW0NKJ8_9GOBI</name>
<keyword evidence="13" id="KW-1185">Reference proteome</keyword>
<dbReference type="InterPro" id="IPR022129">
    <property type="entry name" value="Tscrpt_rep_NocA-like"/>
</dbReference>
<reference evidence="13" key="1">
    <citation type="submission" date="2024-04" db="EMBL/GenBank/DDBJ databases">
        <title>Salinicola lusitanus LLJ914,a marine bacterium isolated from the Okinawa Trough.</title>
        <authorList>
            <person name="Li J."/>
        </authorList>
    </citation>
    <scope>NUCLEOTIDE SEQUENCE [LARGE SCALE GENOMIC DNA]</scope>
</reference>
<keyword evidence="5" id="KW-0479">Metal-binding</keyword>
<organism evidence="12 13">
    <name type="scientific">Mugilogobius chulae</name>
    <name type="common">yellowstripe goby</name>
    <dbReference type="NCBI Taxonomy" id="88201"/>
    <lineage>
        <taxon>Eukaryota</taxon>
        <taxon>Metazoa</taxon>
        <taxon>Chordata</taxon>
        <taxon>Craniata</taxon>
        <taxon>Vertebrata</taxon>
        <taxon>Euteleostomi</taxon>
        <taxon>Actinopterygii</taxon>
        <taxon>Neopterygii</taxon>
        <taxon>Teleostei</taxon>
        <taxon>Neoteleostei</taxon>
        <taxon>Acanthomorphata</taxon>
        <taxon>Gobiaria</taxon>
        <taxon>Gobiiformes</taxon>
        <taxon>Gobioidei</taxon>
        <taxon>Gobiidae</taxon>
        <taxon>Gobionellinae</taxon>
        <taxon>Mugilogobius</taxon>
    </lineage>
</organism>
<evidence type="ECO:0000256" key="8">
    <source>
        <dbReference type="ARBA" id="ARBA00023015"/>
    </source>
</evidence>
<keyword evidence="3" id="KW-0963">Cytoplasm</keyword>
<dbReference type="GO" id="GO:0045892">
    <property type="term" value="P:negative regulation of DNA-templated transcription"/>
    <property type="evidence" value="ECO:0007669"/>
    <property type="project" value="TreeGrafter"/>
</dbReference>
<accession>A0AAW0NKJ8</accession>
<feature type="compositionally biased region" description="Low complexity" evidence="11">
    <location>
        <begin position="271"/>
        <end position="291"/>
    </location>
</feature>
<evidence type="ECO:0000256" key="4">
    <source>
        <dbReference type="ARBA" id="ARBA00022491"/>
    </source>
</evidence>
<evidence type="ECO:0008006" key="14">
    <source>
        <dbReference type="Google" id="ProtNLM"/>
    </source>
</evidence>
<dbReference type="PANTHER" id="PTHR12522">
    <property type="entry name" value="ZINC-FINGER PROTEIN NOLZ1-RELATED"/>
    <property type="match status" value="1"/>
</dbReference>
<keyword evidence="8" id="KW-0805">Transcription regulation</keyword>
<gene>
    <name evidence="12" type="ORF">WMY93_021217</name>
</gene>
<evidence type="ECO:0000256" key="2">
    <source>
        <dbReference type="ARBA" id="ARBA00004496"/>
    </source>
</evidence>
<keyword evidence="9" id="KW-0804">Transcription</keyword>
<evidence type="ECO:0000256" key="10">
    <source>
        <dbReference type="ARBA" id="ARBA00023242"/>
    </source>
</evidence>
<feature type="compositionally biased region" description="Low complexity" evidence="11">
    <location>
        <begin position="174"/>
        <end position="186"/>
    </location>
</feature>
<comment type="caution">
    <text evidence="12">The sequence shown here is derived from an EMBL/GenBank/DDBJ whole genome shotgun (WGS) entry which is preliminary data.</text>
</comment>
<evidence type="ECO:0000313" key="13">
    <source>
        <dbReference type="Proteomes" id="UP001460270"/>
    </source>
</evidence>
<dbReference type="InterPro" id="IPR051520">
    <property type="entry name" value="Elbow/Noc_ZnFinger"/>
</dbReference>
<feature type="compositionally biased region" description="Basic and acidic residues" evidence="11">
    <location>
        <begin position="12"/>
        <end position="21"/>
    </location>
</feature>
<dbReference type="PANTHER" id="PTHR12522:SF2">
    <property type="entry name" value="ZINC FINGER PROTEIN 703"/>
    <property type="match status" value="1"/>
</dbReference>
<feature type="compositionally biased region" description="Polar residues" evidence="11">
    <location>
        <begin position="99"/>
        <end position="114"/>
    </location>
</feature>
<sequence length="523" mass="54805">MKDFSAVTAADRISKRSDIPECPHGPNSCPGAVAFLSTSDPARQAKRLPIRLLKMLTAHTGHLLHPEYLQPLSSAPVSIELDAKKSPLALLAQTCSQIGKSDAPSSKLGSSCSQSDKEASSRSSMSSLKLSEHRPSLEDKSSFKPYNKGSGESRRDSSTTSNGSSDKVGFRVPSTSASTNINSSSSQPPYPTHPQSPASRVSSSTPPGHTQQTTHKGSQSPSGQAAPPHSQSHSGDSAPEQGSPISTSTASLSKKENEGSRTIADSPNLANSSQVRASTNSSNSSSEGPSNPDGGKTEPAQPTLGPGHIRPISPYKSSQPLFPLPGSSMGYHGSVVGAYSGYPSQFGPGLDPKSGLSVGSMVVPGKHPNSSPLTGASPPSFMQGLCRDPYCLSYNGMSHLGGSNCNSCIHDPSSTLKSTFPLVYPSHPLHSLHPSSLSSTSSLSHPCTPTALCSQTTPCLMRVTGFLLVDHATNALLRQKSSCLIYAHTRLFLWGWTISFSPFPPLDLPLVTYTSHTRAARAP</sequence>
<keyword evidence="4" id="KW-0678">Repressor</keyword>
<feature type="region of interest" description="Disordered" evidence="11">
    <location>
        <begin position="1"/>
        <end position="25"/>
    </location>
</feature>
<evidence type="ECO:0000256" key="7">
    <source>
        <dbReference type="ARBA" id="ARBA00022833"/>
    </source>
</evidence>
<evidence type="ECO:0000256" key="5">
    <source>
        <dbReference type="ARBA" id="ARBA00022723"/>
    </source>
</evidence>
<keyword evidence="10" id="KW-0539">Nucleus</keyword>
<evidence type="ECO:0000256" key="3">
    <source>
        <dbReference type="ARBA" id="ARBA00022490"/>
    </source>
</evidence>
<dbReference type="Pfam" id="PF12402">
    <property type="entry name" value="nlz1"/>
    <property type="match status" value="1"/>
</dbReference>
<evidence type="ECO:0000256" key="9">
    <source>
        <dbReference type="ARBA" id="ARBA00023163"/>
    </source>
</evidence>
<keyword evidence="6" id="KW-0863">Zinc-finger</keyword>
<evidence type="ECO:0000256" key="11">
    <source>
        <dbReference type="SAM" id="MobiDB-lite"/>
    </source>
</evidence>
<feature type="compositionally biased region" description="Basic and acidic residues" evidence="11">
    <location>
        <begin position="130"/>
        <end position="142"/>
    </location>
</feature>
<proteinExistence type="predicted"/>
<protein>
    <recommendedName>
        <fullName evidence="14">Zinc finger protein 703</fullName>
    </recommendedName>
</protein>
<comment type="subcellular location">
    <subcellularLocation>
        <location evidence="2">Cytoplasm</location>
    </subcellularLocation>
    <subcellularLocation>
        <location evidence="1">Nucleus</location>
    </subcellularLocation>
</comment>
<dbReference type="Proteomes" id="UP001460270">
    <property type="component" value="Unassembled WGS sequence"/>
</dbReference>
<dbReference type="GO" id="GO:0008270">
    <property type="term" value="F:zinc ion binding"/>
    <property type="evidence" value="ECO:0007669"/>
    <property type="project" value="UniProtKB-KW"/>
</dbReference>
<feature type="compositionally biased region" description="Polar residues" evidence="11">
    <location>
        <begin position="243"/>
        <end position="252"/>
    </location>
</feature>
<dbReference type="GO" id="GO:0005737">
    <property type="term" value="C:cytoplasm"/>
    <property type="evidence" value="ECO:0007669"/>
    <property type="project" value="UniProtKB-SubCell"/>
</dbReference>
<evidence type="ECO:0000256" key="1">
    <source>
        <dbReference type="ARBA" id="ARBA00004123"/>
    </source>
</evidence>
<feature type="region of interest" description="Disordered" evidence="11">
    <location>
        <begin position="99"/>
        <end position="321"/>
    </location>
</feature>
<feature type="compositionally biased region" description="Polar residues" evidence="11">
    <location>
        <begin position="195"/>
        <end position="235"/>
    </location>
</feature>
<dbReference type="AlphaFoldDB" id="A0AAW0NKJ8"/>
<dbReference type="EMBL" id="JBBPFD010000015">
    <property type="protein sequence ID" value="KAK7895892.1"/>
    <property type="molecule type" value="Genomic_DNA"/>
</dbReference>
<dbReference type="GO" id="GO:0005634">
    <property type="term" value="C:nucleus"/>
    <property type="evidence" value="ECO:0007669"/>
    <property type="project" value="UniProtKB-SubCell"/>
</dbReference>
<evidence type="ECO:0000313" key="12">
    <source>
        <dbReference type="EMBL" id="KAK7895892.1"/>
    </source>
</evidence>